<name>A0A011N7U0_9PROT</name>
<dbReference type="Pfam" id="PF01370">
    <property type="entry name" value="Epimerase"/>
    <property type="match status" value="1"/>
</dbReference>
<keyword evidence="2" id="KW-0210">Decarboxylase</keyword>
<gene>
    <name evidence="6" type="primary">galE_2</name>
    <name evidence="6" type="ORF">AW10_02827</name>
</gene>
<dbReference type="InterPro" id="IPR036291">
    <property type="entry name" value="NAD(P)-bd_dom_sf"/>
</dbReference>
<keyword evidence="4" id="KW-0456">Lyase</keyword>
<evidence type="ECO:0000256" key="3">
    <source>
        <dbReference type="ARBA" id="ARBA00023027"/>
    </source>
</evidence>
<evidence type="ECO:0000256" key="2">
    <source>
        <dbReference type="ARBA" id="ARBA00022793"/>
    </source>
</evidence>
<dbReference type="SUPFAM" id="SSF51735">
    <property type="entry name" value="NAD(P)-binding Rossmann-fold domains"/>
    <property type="match status" value="1"/>
</dbReference>
<dbReference type="GO" id="GO:0070403">
    <property type="term" value="F:NAD+ binding"/>
    <property type="evidence" value="ECO:0007669"/>
    <property type="project" value="InterPro"/>
</dbReference>
<dbReference type="AlphaFoldDB" id="A0A011N7U0"/>
<accession>A0A011N7U0</accession>
<evidence type="ECO:0000256" key="4">
    <source>
        <dbReference type="ARBA" id="ARBA00023239"/>
    </source>
</evidence>
<evidence type="ECO:0000259" key="5">
    <source>
        <dbReference type="Pfam" id="PF01370"/>
    </source>
</evidence>
<comment type="caution">
    <text evidence="6">The sequence shown here is derived from an EMBL/GenBank/DDBJ whole genome shotgun (WGS) entry which is preliminary data.</text>
</comment>
<evidence type="ECO:0000256" key="1">
    <source>
        <dbReference type="ARBA" id="ARBA00001911"/>
    </source>
</evidence>
<dbReference type="InterPro" id="IPR044516">
    <property type="entry name" value="UXS-like"/>
</dbReference>
<dbReference type="Proteomes" id="UP000021816">
    <property type="component" value="Unassembled WGS sequence"/>
</dbReference>
<dbReference type="STRING" id="1454003.AW10_02827"/>
<proteinExistence type="predicted"/>
<feature type="domain" description="NAD-dependent epimerase/dehydratase" evidence="5">
    <location>
        <begin position="36"/>
        <end position="277"/>
    </location>
</feature>
<dbReference type="GO" id="GO:0005737">
    <property type="term" value="C:cytoplasm"/>
    <property type="evidence" value="ECO:0007669"/>
    <property type="project" value="TreeGrafter"/>
</dbReference>
<keyword evidence="6" id="KW-0413">Isomerase</keyword>
<dbReference type="GO" id="GO:0003978">
    <property type="term" value="F:UDP-glucose 4-epimerase activity"/>
    <property type="evidence" value="ECO:0007669"/>
    <property type="project" value="UniProtKB-EC"/>
</dbReference>
<reference evidence="6 7" key="1">
    <citation type="submission" date="2014-02" db="EMBL/GenBank/DDBJ databases">
        <title>Expanding our view of genomic diversity in Candidatus Accumulibacter clades.</title>
        <authorList>
            <person name="Skennerton C.T."/>
            <person name="Barr J.J."/>
            <person name="Slater F.R."/>
            <person name="Bond P.L."/>
            <person name="Tyson G.W."/>
        </authorList>
    </citation>
    <scope>NUCLEOTIDE SEQUENCE [LARGE SCALE GENOMIC DNA]</scope>
    <source>
        <strain evidence="7">BA-92</strain>
    </source>
</reference>
<protein>
    <submittedName>
        <fullName evidence="6">UDP-glucose 4-epimerase</fullName>
        <ecNumber evidence="6">5.1.3.2</ecNumber>
    </submittedName>
</protein>
<sequence>MRPLEKPVAGVPASDLERILELCEPIWARLRGRRLLITGGTGFFGTWLLETIAAANAALDLGLKASIVSRDPSAYRARFVHLGHDPAFTWIAGSAADFPCPNMDHDFLLHLATVTSARTGQTDSRLMLSAKLEGIRHVIDVARRSGIRRALVTSSGAIYGPQPPQLATIPETYAGAPDPTKPESAYGTGKRMVEQFCAVNDDIDIVIARCFAFLGPHLPLDGRFAAGNFIRDALAGEPITIHGDGTGIRSYLYVGDLIVWLLNLLISVPGRTAYNVGSDEPISIYDLAQRVSALTGQTEIRILKAPGRAPLESYVPCIDRVRKLTGLNVFTSLDRSLEKTLDWYSETTSSVR</sequence>
<dbReference type="InterPro" id="IPR001509">
    <property type="entry name" value="Epimerase_deHydtase"/>
</dbReference>
<dbReference type="Gene3D" id="3.40.50.720">
    <property type="entry name" value="NAD(P)-binding Rossmann-like Domain"/>
    <property type="match status" value="1"/>
</dbReference>
<dbReference type="EC" id="5.1.3.2" evidence="6"/>
<evidence type="ECO:0000313" key="7">
    <source>
        <dbReference type="Proteomes" id="UP000021816"/>
    </source>
</evidence>
<evidence type="ECO:0000313" key="6">
    <source>
        <dbReference type="EMBL" id="EXI78673.1"/>
    </source>
</evidence>
<dbReference type="PANTHER" id="PTHR43078:SF6">
    <property type="entry name" value="UDP-GLUCURONIC ACID DECARBOXYLASE 1"/>
    <property type="match status" value="1"/>
</dbReference>
<dbReference type="GO" id="GO:0042732">
    <property type="term" value="P:D-xylose metabolic process"/>
    <property type="evidence" value="ECO:0007669"/>
    <property type="project" value="InterPro"/>
</dbReference>
<dbReference type="PANTHER" id="PTHR43078">
    <property type="entry name" value="UDP-GLUCURONIC ACID DECARBOXYLASE-RELATED"/>
    <property type="match status" value="1"/>
</dbReference>
<keyword evidence="3" id="KW-0520">NAD</keyword>
<comment type="cofactor">
    <cofactor evidence="1">
        <name>NAD(+)</name>
        <dbReference type="ChEBI" id="CHEBI:57540"/>
    </cofactor>
</comment>
<organism evidence="6 7">
    <name type="scientific">Candidatus Accumulibacter appositus</name>
    <dbReference type="NCBI Taxonomy" id="1454003"/>
    <lineage>
        <taxon>Bacteria</taxon>
        <taxon>Pseudomonadati</taxon>
        <taxon>Pseudomonadota</taxon>
        <taxon>Betaproteobacteria</taxon>
        <taxon>Candidatus Accumulibacter</taxon>
    </lineage>
</organism>
<dbReference type="PATRIC" id="fig|1454003.3.peg.2885"/>
<dbReference type="GO" id="GO:0048040">
    <property type="term" value="F:UDP-glucuronate decarboxylase activity"/>
    <property type="evidence" value="ECO:0007669"/>
    <property type="project" value="TreeGrafter"/>
</dbReference>
<dbReference type="EMBL" id="JEMX01000066">
    <property type="protein sequence ID" value="EXI78673.1"/>
    <property type="molecule type" value="Genomic_DNA"/>
</dbReference>